<dbReference type="PANTHER" id="PTHR43698">
    <property type="entry name" value="RIBD C-TERMINAL DOMAIN CONTAINING PROTEIN"/>
    <property type="match status" value="1"/>
</dbReference>
<feature type="signal peptide" evidence="1">
    <location>
        <begin position="1"/>
        <end position="20"/>
    </location>
</feature>
<dbReference type="CDD" id="cd02233">
    <property type="entry name" value="cupin_HNL-like"/>
    <property type="match status" value="1"/>
</dbReference>
<dbReference type="InterPro" id="IPR011051">
    <property type="entry name" value="RmlC_Cupin_sf"/>
</dbReference>
<dbReference type="EMBL" id="CWJI01000001">
    <property type="protein sequence ID" value="CRY54089.1"/>
    <property type="molecule type" value="Genomic_DNA"/>
</dbReference>
<dbReference type="Gene3D" id="2.60.120.10">
    <property type="entry name" value="Jelly Rolls"/>
    <property type="match status" value="1"/>
</dbReference>
<dbReference type="GeneID" id="61814414"/>
<keyword evidence="1" id="KW-0732">Signal</keyword>
<dbReference type="InterPro" id="IPR047263">
    <property type="entry name" value="HNL-like_cupin"/>
</dbReference>
<evidence type="ECO:0000259" key="2">
    <source>
        <dbReference type="Pfam" id="PF07883"/>
    </source>
</evidence>
<organism evidence="3 4">
    <name type="scientific">Yersinia intermedia</name>
    <dbReference type="NCBI Taxonomy" id="631"/>
    <lineage>
        <taxon>Bacteria</taxon>
        <taxon>Pseudomonadati</taxon>
        <taxon>Pseudomonadota</taxon>
        <taxon>Gammaproteobacteria</taxon>
        <taxon>Enterobacterales</taxon>
        <taxon>Yersiniaceae</taxon>
        <taxon>Yersinia</taxon>
    </lineage>
</organism>
<evidence type="ECO:0000256" key="1">
    <source>
        <dbReference type="SAM" id="SignalP"/>
    </source>
</evidence>
<sequence>MKTLLIALATLLLPTTQVTAATQDDITVTPSGSPPTTIGAPKNFTGTAKVDSRFQRSAPARVGGGIVSFDAGARTAWHTHPLGQTLIVTSGTGWVQKWDGVAQQIKTGDVVWIPPQVKHWHGASANEPMTHIAVSESLEGNTVTWMEHVTQEQYPD</sequence>
<dbReference type="Pfam" id="PF07883">
    <property type="entry name" value="Cupin_2"/>
    <property type="match status" value="1"/>
</dbReference>
<dbReference type="PANTHER" id="PTHR43698:SF1">
    <property type="entry name" value="BLL4564 PROTEIN"/>
    <property type="match status" value="1"/>
</dbReference>
<dbReference type="AlphaFoldDB" id="A0A0H5LSJ2"/>
<dbReference type="InterPro" id="IPR013096">
    <property type="entry name" value="Cupin_2"/>
</dbReference>
<feature type="domain" description="Cupin type-2" evidence="2">
    <location>
        <begin position="66"/>
        <end position="133"/>
    </location>
</feature>
<dbReference type="InterPro" id="IPR014710">
    <property type="entry name" value="RmlC-like_jellyroll"/>
</dbReference>
<dbReference type="Proteomes" id="UP000043316">
    <property type="component" value="Unassembled WGS sequence"/>
</dbReference>
<name>A0A0H5LSJ2_YERIN</name>
<proteinExistence type="predicted"/>
<gene>
    <name evidence="3" type="ORF">ERS008476_01002</name>
</gene>
<evidence type="ECO:0000313" key="4">
    <source>
        <dbReference type="Proteomes" id="UP000043316"/>
    </source>
</evidence>
<reference evidence="4" key="1">
    <citation type="submission" date="2015-03" db="EMBL/GenBank/DDBJ databases">
        <authorList>
            <consortium name="Pathogen Informatics"/>
        </authorList>
    </citation>
    <scope>NUCLEOTIDE SEQUENCE [LARGE SCALE GENOMIC DNA]</scope>
    <source>
        <strain evidence="4">R148</strain>
    </source>
</reference>
<accession>A0A0H5LSJ2</accession>
<dbReference type="SUPFAM" id="SSF51182">
    <property type="entry name" value="RmlC-like cupins"/>
    <property type="match status" value="1"/>
</dbReference>
<evidence type="ECO:0000313" key="3">
    <source>
        <dbReference type="EMBL" id="CRY54089.1"/>
    </source>
</evidence>
<dbReference type="RefSeq" id="WP_019209775.1">
    <property type="nucleotide sequence ID" value="NZ_CWJI01000001.1"/>
</dbReference>
<protein>
    <submittedName>
        <fullName evidence="3">Cupin domain-containing protein</fullName>
    </submittedName>
</protein>
<feature type="chain" id="PRO_5005220174" evidence="1">
    <location>
        <begin position="21"/>
        <end position="156"/>
    </location>
</feature>